<protein>
    <recommendedName>
        <fullName evidence="4">DUF7728 domain-containing protein</fullName>
    </recommendedName>
</protein>
<dbReference type="InterPro" id="IPR056145">
    <property type="entry name" value="DUF7728"/>
</dbReference>
<dbReference type="Pfam" id="PF24854">
    <property type="entry name" value="DUF7728"/>
    <property type="match status" value="1"/>
</dbReference>
<organism evidence="5 6">
    <name type="scientific">Saccharata proteae CBS 121410</name>
    <dbReference type="NCBI Taxonomy" id="1314787"/>
    <lineage>
        <taxon>Eukaryota</taxon>
        <taxon>Fungi</taxon>
        <taxon>Dikarya</taxon>
        <taxon>Ascomycota</taxon>
        <taxon>Pezizomycotina</taxon>
        <taxon>Dothideomycetes</taxon>
        <taxon>Dothideomycetes incertae sedis</taxon>
        <taxon>Botryosphaeriales</taxon>
        <taxon>Saccharataceae</taxon>
        <taxon>Saccharata</taxon>
    </lineage>
</organism>
<dbReference type="Proteomes" id="UP000799776">
    <property type="component" value="Unassembled WGS sequence"/>
</dbReference>
<evidence type="ECO:0000256" key="1">
    <source>
        <dbReference type="SAM" id="MobiDB-lite"/>
    </source>
</evidence>
<feature type="region of interest" description="Disordered" evidence="1">
    <location>
        <begin position="240"/>
        <end position="293"/>
    </location>
</feature>
<accession>A0A9P4HS52</accession>
<feature type="domain" description="DUF7728" evidence="4">
    <location>
        <begin position="46"/>
        <end position="192"/>
    </location>
</feature>
<comment type="caution">
    <text evidence="5">The sequence shown here is derived from an EMBL/GenBank/DDBJ whole genome shotgun (WGS) entry which is preliminary data.</text>
</comment>
<name>A0A9P4HS52_9PEZI</name>
<feature type="compositionally biased region" description="Basic and acidic residues" evidence="1">
    <location>
        <begin position="259"/>
        <end position="280"/>
    </location>
</feature>
<feature type="transmembrane region" description="Helical" evidence="2">
    <location>
        <begin position="309"/>
        <end position="339"/>
    </location>
</feature>
<feature type="signal peptide" evidence="3">
    <location>
        <begin position="1"/>
        <end position="20"/>
    </location>
</feature>
<dbReference type="PANTHER" id="PTHR40622">
    <property type="match status" value="1"/>
</dbReference>
<feature type="compositionally biased region" description="Basic residues" evidence="1">
    <location>
        <begin position="246"/>
        <end position="258"/>
    </location>
</feature>
<evidence type="ECO:0000313" key="5">
    <source>
        <dbReference type="EMBL" id="KAF2085436.1"/>
    </source>
</evidence>
<keyword evidence="2" id="KW-0472">Membrane</keyword>
<gene>
    <name evidence="5" type="ORF">K490DRAFT_46363</name>
</gene>
<keyword evidence="2" id="KW-1133">Transmembrane helix</keyword>
<reference evidence="5" key="1">
    <citation type="journal article" date="2020" name="Stud. Mycol.">
        <title>101 Dothideomycetes genomes: a test case for predicting lifestyles and emergence of pathogens.</title>
        <authorList>
            <person name="Haridas S."/>
            <person name="Albert R."/>
            <person name="Binder M."/>
            <person name="Bloem J."/>
            <person name="Labutti K."/>
            <person name="Salamov A."/>
            <person name="Andreopoulos B."/>
            <person name="Baker S."/>
            <person name="Barry K."/>
            <person name="Bills G."/>
            <person name="Bluhm B."/>
            <person name="Cannon C."/>
            <person name="Castanera R."/>
            <person name="Culley D."/>
            <person name="Daum C."/>
            <person name="Ezra D."/>
            <person name="Gonzalez J."/>
            <person name="Henrissat B."/>
            <person name="Kuo A."/>
            <person name="Liang C."/>
            <person name="Lipzen A."/>
            <person name="Lutzoni F."/>
            <person name="Magnuson J."/>
            <person name="Mondo S."/>
            <person name="Nolan M."/>
            <person name="Ohm R."/>
            <person name="Pangilinan J."/>
            <person name="Park H.-J."/>
            <person name="Ramirez L."/>
            <person name="Alfaro M."/>
            <person name="Sun H."/>
            <person name="Tritt A."/>
            <person name="Yoshinaga Y."/>
            <person name="Zwiers L.-H."/>
            <person name="Turgeon B."/>
            <person name="Goodwin S."/>
            <person name="Spatafora J."/>
            <person name="Crous P."/>
            <person name="Grigoriev I."/>
        </authorList>
    </citation>
    <scope>NUCLEOTIDE SEQUENCE</scope>
    <source>
        <strain evidence="5">CBS 121410</strain>
    </source>
</reference>
<dbReference type="OrthoDB" id="5409353at2759"/>
<dbReference type="AlphaFoldDB" id="A0A9P4HS52"/>
<dbReference type="EMBL" id="ML978730">
    <property type="protein sequence ID" value="KAF2085436.1"/>
    <property type="molecule type" value="Genomic_DNA"/>
</dbReference>
<proteinExistence type="predicted"/>
<keyword evidence="2" id="KW-0812">Transmembrane</keyword>
<evidence type="ECO:0000313" key="6">
    <source>
        <dbReference type="Proteomes" id="UP000799776"/>
    </source>
</evidence>
<evidence type="ECO:0000256" key="3">
    <source>
        <dbReference type="SAM" id="SignalP"/>
    </source>
</evidence>
<keyword evidence="3" id="KW-0732">Signal</keyword>
<evidence type="ECO:0000259" key="4">
    <source>
        <dbReference type="Pfam" id="PF24854"/>
    </source>
</evidence>
<dbReference type="PANTHER" id="PTHR40622:SF1">
    <property type="match status" value="1"/>
</dbReference>
<feature type="chain" id="PRO_5040305433" description="DUF7728 domain-containing protein" evidence="3">
    <location>
        <begin position="21"/>
        <end position="389"/>
    </location>
</feature>
<sequence length="389" mass="42535">MKFDTVGLSATLALAARASAFLIPSTAEGIAEALPEAELGFIDPTNQIITVDCPGCEFAGSQDEDLVWVQGIQNSLLLNFSVGSDEHSVELNGVQLYPPPMPNEIQLIPVYQVRSDTPLTDIRSNIGKYTDKPLRISSYGVEIAPAATAASGVEVIPMTLILSALEGHDITVPALSIKLLKSPEGSLQILPISALPPPDKGPMDDENKECNDWRVLCKWRSIIADRVAAMKASLEKAKGGCMKGMKGAHGRPGGKPHHRPEGEGRPHSRPADIKDEDERPHHHPHRPHGVFRHHRQGPLSRFFHMVWRIMVPVMMGVAFGALVYVCGWMTGALIALVWIKVRGMRASRRGDYQSVALDEEDVEGKEAVEIPAEAPPVYMEKEVVSEEEH</sequence>
<feature type="compositionally biased region" description="Basic residues" evidence="1">
    <location>
        <begin position="281"/>
        <end position="293"/>
    </location>
</feature>
<evidence type="ECO:0000256" key="2">
    <source>
        <dbReference type="SAM" id="Phobius"/>
    </source>
</evidence>
<keyword evidence="6" id="KW-1185">Reference proteome</keyword>